<dbReference type="InterPro" id="IPR019257">
    <property type="entry name" value="MeTrfase_dom"/>
</dbReference>
<evidence type="ECO:0000313" key="5">
    <source>
        <dbReference type="EMBL" id="SDP05117.1"/>
    </source>
</evidence>
<keyword evidence="6" id="KW-1185">Reference proteome</keyword>
<dbReference type="Pfam" id="PF10017">
    <property type="entry name" value="Methyltransf_33"/>
    <property type="match status" value="1"/>
</dbReference>
<comment type="pathway">
    <text evidence="3">Amino-acid biosynthesis; ergothioneine biosynthesis.</text>
</comment>
<organism evidence="5 6">
    <name type="scientific">Klenkia soli</name>
    <dbReference type="NCBI Taxonomy" id="1052260"/>
    <lineage>
        <taxon>Bacteria</taxon>
        <taxon>Bacillati</taxon>
        <taxon>Actinomycetota</taxon>
        <taxon>Actinomycetes</taxon>
        <taxon>Geodermatophilales</taxon>
        <taxon>Geodermatophilaceae</taxon>
        <taxon>Klenkia</taxon>
    </lineage>
</organism>
<dbReference type="InterPro" id="IPR051128">
    <property type="entry name" value="EgtD_Methyltrsf_superfamily"/>
</dbReference>
<dbReference type="GO" id="GO:0052699">
    <property type="term" value="P:ergothioneine biosynthetic process"/>
    <property type="evidence" value="ECO:0007669"/>
    <property type="project" value="UniProtKB-UniRule"/>
</dbReference>
<feature type="binding site" evidence="3">
    <location>
        <begin position="141"/>
        <end position="142"/>
    </location>
    <ligand>
        <name>S-adenosyl-L-methionine</name>
        <dbReference type="ChEBI" id="CHEBI:59789"/>
    </ligand>
</feature>
<feature type="domain" description="Histidine-specific methyltransferase SAM-dependent" evidence="4">
    <location>
        <begin position="19"/>
        <end position="320"/>
    </location>
</feature>
<sequence length="322" mass="34432">MTFTLTDHLGPVDAGAALRADVQAGLTATPKTLPPTWFYDARGSELFDEITRLPEYYPTRAERSILVEHADEVAVLSGADTLVELGSGTSEKTRLLLESLTTAGTLRRFVPFDVDPTVLRHAGEVIGEQFPGLAVDAAVGDFTVHLGKLPREGVRLVAFLGSTIGNLEPGPRAAFLADVGAMLDPGDWFLLGTDLVKDTDRLVAAYDDAAGVTAAFNENVLAVVNRELDADADLAAFEHVAVWDAENSWIEMRLRSARDQVVHIGALDLDVPFAAGEDLRTEVSTKFTVEGVAAELAAAGLRVAECWTDEDGDFALTLATPV</sequence>
<dbReference type="AlphaFoldDB" id="A0A1H0PJ77"/>
<dbReference type="PANTHER" id="PTHR43397">
    <property type="entry name" value="ERGOTHIONEINE BIOSYNTHESIS PROTEIN 1"/>
    <property type="match status" value="1"/>
</dbReference>
<accession>A0A1H0PJ77</accession>
<dbReference type="InterPro" id="IPR032888">
    <property type="entry name" value="EgtD_Actinobacteria"/>
</dbReference>
<dbReference type="InterPro" id="IPR035094">
    <property type="entry name" value="EgtD"/>
</dbReference>
<dbReference type="STRING" id="1052260.SAMN05660199_03112"/>
<name>A0A1H0PJ77_9ACTN</name>
<dbReference type="EMBL" id="FNIR01000009">
    <property type="protein sequence ID" value="SDP05117.1"/>
    <property type="molecule type" value="Genomic_DNA"/>
</dbReference>
<proteinExistence type="inferred from homology"/>
<feature type="binding site" evidence="3">
    <location>
        <position position="206"/>
    </location>
    <ligand>
        <name>L-histidine</name>
        <dbReference type="ChEBI" id="CHEBI:57595"/>
    </ligand>
</feature>
<feature type="binding site" evidence="3">
    <location>
        <position position="92"/>
    </location>
    <ligand>
        <name>S-adenosyl-L-methionine</name>
        <dbReference type="ChEBI" id="CHEBI:59789"/>
    </ligand>
</feature>
<evidence type="ECO:0000256" key="3">
    <source>
        <dbReference type="HAMAP-Rule" id="MF_02037"/>
    </source>
</evidence>
<evidence type="ECO:0000313" key="6">
    <source>
        <dbReference type="Proteomes" id="UP000199088"/>
    </source>
</evidence>
<dbReference type="RefSeq" id="WP_091246793.1">
    <property type="nucleotide sequence ID" value="NZ_FNIR01000009.1"/>
</dbReference>
<dbReference type="PIRSF" id="PIRSF018005">
    <property type="entry name" value="UCP018005"/>
    <property type="match status" value="1"/>
</dbReference>
<keyword evidence="2 3" id="KW-0808">Transferase</keyword>
<dbReference type="EC" id="2.1.1.44" evidence="3"/>
<feature type="binding site" evidence="3">
    <location>
        <begin position="282"/>
        <end position="284"/>
    </location>
    <ligand>
        <name>L-histidine</name>
        <dbReference type="ChEBI" id="CHEBI:57595"/>
    </ligand>
</feature>
<dbReference type="GO" id="GO:0008276">
    <property type="term" value="F:protein methyltransferase activity"/>
    <property type="evidence" value="ECO:0007669"/>
    <property type="project" value="InterPro"/>
</dbReference>
<dbReference type="Proteomes" id="UP000199088">
    <property type="component" value="Unassembled WGS sequence"/>
</dbReference>
<dbReference type="InterPro" id="IPR029063">
    <property type="entry name" value="SAM-dependent_MTases_sf"/>
</dbReference>
<feature type="binding site" evidence="3">
    <location>
        <position position="86"/>
    </location>
    <ligand>
        <name>S-adenosyl-L-methionine</name>
        <dbReference type="ChEBI" id="CHEBI:59789"/>
    </ligand>
</feature>
<comment type="subunit">
    <text evidence="3">Monomer.</text>
</comment>
<dbReference type="SUPFAM" id="SSF53335">
    <property type="entry name" value="S-adenosyl-L-methionine-dependent methyltransferases"/>
    <property type="match status" value="1"/>
</dbReference>
<dbReference type="OrthoDB" id="5289726at2"/>
<comment type="catalytic activity">
    <reaction evidence="3">
        <text>L-histidine + 3 S-adenosyl-L-methionine = hercynine + 3 S-adenosyl-L-homocysteine + 3 H(+)</text>
        <dbReference type="Rhea" id="RHEA:38471"/>
        <dbReference type="ChEBI" id="CHEBI:15378"/>
        <dbReference type="ChEBI" id="CHEBI:15781"/>
        <dbReference type="ChEBI" id="CHEBI:57595"/>
        <dbReference type="ChEBI" id="CHEBI:57856"/>
        <dbReference type="ChEBI" id="CHEBI:59789"/>
        <dbReference type="EC" id="2.1.1.44"/>
    </reaction>
</comment>
<evidence type="ECO:0000259" key="4">
    <source>
        <dbReference type="Pfam" id="PF10017"/>
    </source>
</evidence>
<dbReference type="NCBIfam" id="TIGR03438">
    <property type="entry name" value="egtD_ergothio"/>
    <property type="match status" value="1"/>
</dbReference>
<comment type="function">
    <text evidence="3">Catalyzes the SAM-dependent triple methylation of the alpha-amino group of histidine to form hercynine, a step in the biosynthesis pathway of ergothioneine.</text>
</comment>
<evidence type="ECO:0000256" key="1">
    <source>
        <dbReference type="ARBA" id="ARBA00022603"/>
    </source>
</evidence>
<comment type="similarity">
    <text evidence="3">Belongs to the methyltransferase superfamily. EgtD family.</text>
</comment>
<protein>
    <recommendedName>
        <fullName evidence="3">Histidine N-alpha-methyltransferase</fullName>
        <ecNumber evidence="3">2.1.1.44</ecNumber>
    </recommendedName>
    <alternativeName>
        <fullName evidence="3">Histidine trimethyltransferase</fullName>
    </alternativeName>
</protein>
<feature type="binding site" evidence="3">
    <location>
        <position position="113"/>
    </location>
    <ligand>
        <name>S-adenosyl-L-methionine</name>
        <dbReference type="ChEBI" id="CHEBI:59789"/>
    </ligand>
</feature>
<dbReference type="GO" id="GO:0052706">
    <property type="term" value="F:L-histidine N(alpha)-methyltransferase activity"/>
    <property type="evidence" value="ECO:0007669"/>
    <property type="project" value="UniProtKB-UniRule"/>
</dbReference>
<dbReference type="HAMAP" id="MF_02037">
    <property type="entry name" value="EgtD"/>
    <property type="match status" value="1"/>
</dbReference>
<dbReference type="GO" id="GO:0032259">
    <property type="term" value="P:methylation"/>
    <property type="evidence" value="ECO:0007669"/>
    <property type="project" value="UniProtKB-KW"/>
</dbReference>
<dbReference type="PANTHER" id="PTHR43397:SF1">
    <property type="entry name" value="ERGOTHIONEINE BIOSYNTHESIS PROTEIN 1"/>
    <property type="match status" value="1"/>
</dbReference>
<gene>
    <name evidence="3" type="primary">egtD</name>
    <name evidence="5" type="ORF">SAMN05660199_03112</name>
</gene>
<dbReference type="UniPathway" id="UPA01014"/>
<evidence type="ECO:0000256" key="2">
    <source>
        <dbReference type="ARBA" id="ARBA00022679"/>
    </source>
</evidence>
<feature type="binding site" evidence="3">
    <location>
        <position position="56"/>
    </location>
    <ligand>
        <name>L-histidine</name>
        <dbReference type="ChEBI" id="CHEBI:57595"/>
    </ligand>
</feature>
<keyword evidence="3" id="KW-0949">S-adenosyl-L-methionine</keyword>
<keyword evidence="1 3" id="KW-0489">Methyltransferase</keyword>
<feature type="binding site" evidence="3">
    <location>
        <position position="166"/>
    </location>
    <ligand>
        <name>L-histidine</name>
        <dbReference type="ChEBI" id="CHEBI:57595"/>
    </ligand>
</feature>
<dbReference type="InterPro" id="IPR017804">
    <property type="entry name" value="MeTrfase_EgtD-like"/>
</dbReference>
<dbReference type="Gene3D" id="3.40.50.150">
    <property type="entry name" value="Vaccinia Virus protein VP39"/>
    <property type="match status" value="1"/>
</dbReference>
<reference evidence="6" key="1">
    <citation type="submission" date="2016-10" db="EMBL/GenBank/DDBJ databases">
        <authorList>
            <person name="Varghese N."/>
            <person name="Submissions S."/>
        </authorList>
    </citation>
    <scope>NUCLEOTIDE SEQUENCE [LARGE SCALE GENOMIC DNA]</scope>
    <source>
        <strain evidence="6">DSM 45843</strain>
    </source>
</reference>